<protein>
    <submittedName>
        <fullName evidence="2">Uncharacterized protein</fullName>
    </submittedName>
</protein>
<dbReference type="EMBL" id="MT143728">
    <property type="protein sequence ID" value="QJB01723.1"/>
    <property type="molecule type" value="Genomic_DNA"/>
</dbReference>
<dbReference type="EMBL" id="MT143571">
    <property type="protein sequence ID" value="QJA98317.1"/>
    <property type="molecule type" value="Genomic_DNA"/>
</dbReference>
<sequence length="98" mass="11517">MTKYSIQVKYTEKELYRIFKDVKEYGRTIFQYPDCHKQQSIARTIGVRVAPLVEQNLIVPPLSSTNKHRMTGIQLPIGVEITEKKLPNGSRFYFQRKK</sequence>
<evidence type="ECO:0000313" key="2">
    <source>
        <dbReference type="EMBL" id="QJB01723.1"/>
    </source>
</evidence>
<name>A0A6M3M7L3_9ZZZZ</name>
<accession>A0A6M3M7L3</accession>
<organism evidence="2">
    <name type="scientific">viral metagenome</name>
    <dbReference type="NCBI Taxonomy" id="1070528"/>
    <lineage>
        <taxon>unclassified sequences</taxon>
        <taxon>metagenomes</taxon>
        <taxon>organismal metagenomes</taxon>
    </lineage>
</organism>
<proteinExistence type="predicted"/>
<gene>
    <name evidence="1" type="ORF">MM171A01923_0003</name>
    <name evidence="2" type="ORF">MM171B02100_0003</name>
</gene>
<reference evidence="2" key="1">
    <citation type="submission" date="2020-03" db="EMBL/GenBank/DDBJ databases">
        <title>The deep terrestrial virosphere.</title>
        <authorList>
            <person name="Holmfeldt K."/>
            <person name="Nilsson E."/>
            <person name="Simone D."/>
            <person name="Lopez-Fernandez M."/>
            <person name="Wu X."/>
            <person name="de Brujin I."/>
            <person name="Lundin D."/>
            <person name="Andersson A."/>
            <person name="Bertilsson S."/>
            <person name="Dopson M."/>
        </authorList>
    </citation>
    <scope>NUCLEOTIDE SEQUENCE</scope>
    <source>
        <strain evidence="1">MM171A01923</strain>
        <strain evidence="2">MM171B02100</strain>
    </source>
</reference>
<dbReference type="AlphaFoldDB" id="A0A6M3M7L3"/>
<evidence type="ECO:0000313" key="1">
    <source>
        <dbReference type="EMBL" id="QJA98317.1"/>
    </source>
</evidence>